<dbReference type="CDD" id="cd07516">
    <property type="entry name" value="HAD_Pase"/>
    <property type="match status" value="1"/>
</dbReference>
<dbReference type="PROSITE" id="PS01228">
    <property type="entry name" value="COF_1"/>
    <property type="match status" value="1"/>
</dbReference>
<evidence type="ECO:0000313" key="4">
    <source>
        <dbReference type="Proteomes" id="UP000235114"/>
    </source>
</evidence>
<dbReference type="Gene3D" id="3.40.50.1000">
    <property type="entry name" value="HAD superfamily/HAD-like"/>
    <property type="match status" value="1"/>
</dbReference>
<reference evidence="1 3" key="1">
    <citation type="submission" date="2017-11" db="EMBL/GenBank/DDBJ databases">
        <title>Comparitive Functional Genomics of Dry Heat Resistant strains isolated from the Viking Spacecraft.</title>
        <authorList>
            <person name="Seuylemezian A."/>
            <person name="Cooper K."/>
            <person name="Vaishampayan P."/>
        </authorList>
    </citation>
    <scope>NUCLEOTIDE SEQUENCE [LARGE SCALE GENOMIC DNA]</scope>
    <source>
        <strain evidence="1 3">M4.6</strain>
    </source>
</reference>
<dbReference type="SFLD" id="SFLDG01144">
    <property type="entry name" value="C2.B.4:_PGP_Like"/>
    <property type="match status" value="1"/>
</dbReference>
<sequence>MTEQQAEHDIKLIALDMDGTLLNDQLEISMANRQAIEEAQQQGIHVVLSTGRSRMTCREYAESLKLSSYLVTVNGSEIWNEKGELIERNRVEHDLVQWMWGLTQTHKANFWAISSDSVWNNEMPDDIKALEWLKFGFDIEDDQIREIILNELKTKGMFEVTNSSPTNIEVNPLGINKARGIKSVCDRLDITMKEVMAVGDSLNDIAMIKEAGLGIAMGNAQPIVKETADWITATNNEDGVAKAIRKWAIRDKVQG</sequence>
<dbReference type="GO" id="GO:0016791">
    <property type="term" value="F:phosphatase activity"/>
    <property type="evidence" value="ECO:0007669"/>
    <property type="project" value="TreeGrafter"/>
</dbReference>
<dbReference type="SFLD" id="SFLDG01140">
    <property type="entry name" value="C2.B:_Phosphomannomutase_and_P"/>
    <property type="match status" value="1"/>
</dbReference>
<accession>A0A2N5GIS7</accession>
<dbReference type="RefSeq" id="WP_101578533.1">
    <property type="nucleotide sequence ID" value="NZ_PGVA01000043.1"/>
</dbReference>
<dbReference type="InterPro" id="IPR036412">
    <property type="entry name" value="HAD-like_sf"/>
</dbReference>
<dbReference type="GO" id="GO:0005829">
    <property type="term" value="C:cytosol"/>
    <property type="evidence" value="ECO:0007669"/>
    <property type="project" value="TreeGrafter"/>
</dbReference>
<dbReference type="Gene3D" id="3.90.1070.10">
    <property type="match status" value="1"/>
</dbReference>
<reference evidence="2 4" key="2">
    <citation type="submission" date="2017-12" db="EMBL/GenBank/DDBJ databases">
        <title>Comparative Functional Genomics of Dry Heat Resistant strains isolated from the Viking Spacecraft.</title>
        <authorList>
            <person name="Seuylemezian A."/>
            <person name="Cooper K."/>
            <person name="Vaishampayan P."/>
        </authorList>
    </citation>
    <scope>NUCLEOTIDE SEQUENCE [LARGE SCALE GENOMIC DNA]</scope>
    <source>
        <strain evidence="2 4">ATCC 29669</strain>
    </source>
</reference>
<evidence type="ECO:0000313" key="3">
    <source>
        <dbReference type="Proteomes" id="UP000234951"/>
    </source>
</evidence>
<protein>
    <submittedName>
        <fullName evidence="1">Phosphoglycolate phosphatase</fullName>
    </submittedName>
</protein>
<comment type="caution">
    <text evidence="1">The sequence shown here is derived from an EMBL/GenBank/DDBJ whole genome shotgun (WGS) entry which is preliminary data.</text>
</comment>
<dbReference type="EMBL" id="PGVD01000067">
    <property type="protein sequence ID" value="PLR91207.1"/>
    <property type="molecule type" value="Genomic_DNA"/>
</dbReference>
<dbReference type="GO" id="GO:0000287">
    <property type="term" value="F:magnesium ion binding"/>
    <property type="evidence" value="ECO:0007669"/>
    <property type="project" value="TreeGrafter"/>
</dbReference>
<dbReference type="InterPro" id="IPR006379">
    <property type="entry name" value="HAD-SF_hydro_IIB"/>
</dbReference>
<dbReference type="SFLD" id="SFLDS00003">
    <property type="entry name" value="Haloacid_Dehalogenase"/>
    <property type="match status" value="1"/>
</dbReference>
<name>A0A2N5GIS7_9BACI</name>
<gene>
    <name evidence="1" type="ORF">CU635_16790</name>
    <name evidence="2" type="ORF">CVD25_19675</name>
</gene>
<dbReference type="Proteomes" id="UP000235114">
    <property type="component" value="Unassembled WGS sequence"/>
</dbReference>
<proteinExistence type="predicted"/>
<dbReference type="Proteomes" id="UP000234951">
    <property type="component" value="Unassembled WGS sequence"/>
</dbReference>
<dbReference type="PANTHER" id="PTHR10000:SF55">
    <property type="entry name" value="5-AMINO-6-(5-PHOSPHO-D-RIBITYLAMINO)URACIL PHOSPHATASE YCSE"/>
    <property type="match status" value="1"/>
</dbReference>
<dbReference type="SUPFAM" id="SSF56784">
    <property type="entry name" value="HAD-like"/>
    <property type="match status" value="1"/>
</dbReference>
<dbReference type="NCBIfam" id="TIGR01484">
    <property type="entry name" value="HAD-SF-IIB"/>
    <property type="match status" value="1"/>
</dbReference>
<dbReference type="PRINTS" id="PR00119">
    <property type="entry name" value="CATATPASE"/>
</dbReference>
<evidence type="ECO:0000313" key="1">
    <source>
        <dbReference type="EMBL" id="PLR80919.1"/>
    </source>
</evidence>
<dbReference type="OrthoDB" id="9781413at2"/>
<organism evidence="1 3">
    <name type="scientific">Bacillus canaveralius</name>
    <dbReference type="NCBI Taxonomy" id="1403243"/>
    <lineage>
        <taxon>Bacteria</taxon>
        <taxon>Bacillati</taxon>
        <taxon>Bacillota</taxon>
        <taxon>Bacilli</taxon>
        <taxon>Bacillales</taxon>
        <taxon>Bacillaceae</taxon>
        <taxon>Bacillus</taxon>
    </lineage>
</organism>
<dbReference type="AlphaFoldDB" id="A0A2N5GIS7"/>
<dbReference type="PANTHER" id="PTHR10000">
    <property type="entry name" value="PHOSPHOSERINE PHOSPHATASE"/>
    <property type="match status" value="1"/>
</dbReference>
<keyword evidence="4" id="KW-1185">Reference proteome</keyword>
<dbReference type="InterPro" id="IPR023214">
    <property type="entry name" value="HAD_sf"/>
</dbReference>
<dbReference type="Pfam" id="PF08282">
    <property type="entry name" value="Hydrolase_3"/>
    <property type="match status" value="2"/>
</dbReference>
<dbReference type="EMBL" id="PGVA01000043">
    <property type="protein sequence ID" value="PLR80919.1"/>
    <property type="molecule type" value="Genomic_DNA"/>
</dbReference>
<evidence type="ECO:0000313" key="2">
    <source>
        <dbReference type="EMBL" id="PLR91207.1"/>
    </source>
</evidence>
<dbReference type="PROSITE" id="PS01229">
    <property type="entry name" value="COF_2"/>
    <property type="match status" value="1"/>
</dbReference>